<name>A0A840ESK1_9FLAO</name>
<feature type="signal peptide" evidence="1">
    <location>
        <begin position="1"/>
        <end position="21"/>
    </location>
</feature>
<dbReference type="EMBL" id="JACIFO010000002">
    <property type="protein sequence ID" value="MBB4118356.1"/>
    <property type="molecule type" value="Genomic_DNA"/>
</dbReference>
<dbReference type="AlphaFoldDB" id="A0A840ESK1"/>
<dbReference type="PROSITE" id="PS51257">
    <property type="entry name" value="PROKAR_LIPOPROTEIN"/>
    <property type="match status" value="1"/>
</dbReference>
<evidence type="ECO:0000313" key="2">
    <source>
        <dbReference type="EMBL" id="MBB4118356.1"/>
    </source>
</evidence>
<dbReference type="Proteomes" id="UP000553034">
    <property type="component" value="Unassembled WGS sequence"/>
</dbReference>
<evidence type="ECO:0000313" key="3">
    <source>
        <dbReference type="Proteomes" id="UP000553034"/>
    </source>
</evidence>
<accession>A0A840ESK1</accession>
<sequence length="139" mass="16030">MKKIILSLVLVLSLVSCSLDDGEESKVTYDKMPIVSVEAPDTLMFGKQENFKISFLKKTDCHQFYDIAYSFSENKHYITAIAFKRGEQCEVLEGETQEESFKISIQNREAYSFRFWSGVNEEGEDTFIEKEIPVVSMQQ</sequence>
<feature type="chain" id="PRO_5032360873" description="Lipoprotein" evidence="1">
    <location>
        <begin position="22"/>
        <end position="139"/>
    </location>
</feature>
<dbReference type="RefSeq" id="WP_183476311.1">
    <property type="nucleotide sequence ID" value="NZ_JACIFO010000002.1"/>
</dbReference>
<proteinExistence type="predicted"/>
<protein>
    <recommendedName>
        <fullName evidence="4">Lipoprotein</fullName>
    </recommendedName>
</protein>
<organism evidence="2 3">
    <name type="scientific">Mesonia hippocampi</name>
    <dbReference type="NCBI Taxonomy" id="1628250"/>
    <lineage>
        <taxon>Bacteria</taxon>
        <taxon>Pseudomonadati</taxon>
        <taxon>Bacteroidota</taxon>
        <taxon>Flavobacteriia</taxon>
        <taxon>Flavobacteriales</taxon>
        <taxon>Flavobacteriaceae</taxon>
        <taxon>Mesonia</taxon>
    </lineage>
</organism>
<reference evidence="2 3" key="1">
    <citation type="submission" date="2020-08" db="EMBL/GenBank/DDBJ databases">
        <title>Genomic Encyclopedia of Type Strains, Phase IV (KMG-IV): sequencing the most valuable type-strain genomes for metagenomic binning, comparative biology and taxonomic classification.</title>
        <authorList>
            <person name="Goeker M."/>
        </authorList>
    </citation>
    <scope>NUCLEOTIDE SEQUENCE [LARGE SCALE GENOMIC DNA]</scope>
    <source>
        <strain evidence="2 3">DSM 29568</strain>
    </source>
</reference>
<evidence type="ECO:0008006" key="4">
    <source>
        <dbReference type="Google" id="ProtNLM"/>
    </source>
</evidence>
<evidence type="ECO:0000256" key="1">
    <source>
        <dbReference type="SAM" id="SignalP"/>
    </source>
</evidence>
<comment type="caution">
    <text evidence="2">The sequence shown here is derived from an EMBL/GenBank/DDBJ whole genome shotgun (WGS) entry which is preliminary data.</text>
</comment>
<keyword evidence="1" id="KW-0732">Signal</keyword>
<gene>
    <name evidence="2" type="ORF">GGR32_000630</name>
</gene>
<keyword evidence="3" id="KW-1185">Reference proteome</keyword>